<evidence type="ECO:0000313" key="2">
    <source>
        <dbReference type="Proteomes" id="UP000250321"/>
    </source>
</evidence>
<gene>
    <name evidence="1" type="ORF">Pyn_22519</name>
</gene>
<accession>A0A314ZB98</accession>
<reference evidence="1 2" key="1">
    <citation type="submission" date="2018-02" db="EMBL/GenBank/DDBJ databases">
        <title>Draft genome of wild Prunus yedoensis var. nudiflora.</title>
        <authorList>
            <person name="Baek S."/>
            <person name="Kim J.-H."/>
            <person name="Choi K."/>
            <person name="Kim G.-B."/>
            <person name="Cho A."/>
            <person name="Jang H."/>
            <person name="Shin C.-H."/>
            <person name="Yu H.-J."/>
            <person name="Mun J.-H."/>
        </authorList>
    </citation>
    <scope>NUCLEOTIDE SEQUENCE [LARGE SCALE GENOMIC DNA]</scope>
    <source>
        <strain evidence="2">cv. Jeju island</strain>
        <tissue evidence="1">Leaf</tissue>
    </source>
</reference>
<dbReference type="AlphaFoldDB" id="A0A314ZB98"/>
<protein>
    <submittedName>
        <fullName evidence="1">RNA-binding protein 42-like isoform X2</fullName>
    </submittedName>
</protein>
<sequence>MATPPSSSTAPASTSSQFTYANASSSSSYFPMPFHLQQPQTINFGILVLEVFGSAVISKGCTDDSPEALESVKAALANSEIEHKAEAKKKAIPRKAAGQSWGPNSCRMARKLDCWNQHLELDLVEFDLTLMG</sequence>
<organism evidence="1 2">
    <name type="scientific">Prunus yedoensis var. nudiflora</name>
    <dbReference type="NCBI Taxonomy" id="2094558"/>
    <lineage>
        <taxon>Eukaryota</taxon>
        <taxon>Viridiplantae</taxon>
        <taxon>Streptophyta</taxon>
        <taxon>Embryophyta</taxon>
        <taxon>Tracheophyta</taxon>
        <taxon>Spermatophyta</taxon>
        <taxon>Magnoliopsida</taxon>
        <taxon>eudicotyledons</taxon>
        <taxon>Gunneridae</taxon>
        <taxon>Pentapetalae</taxon>
        <taxon>rosids</taxon>
        <taxon>fabids</taxon>
        <taxon>Rosales</taxon>
        <taxon>Rosaceae</taxon>
        <taxon>Amygdaloideae</taxon>
        <taxon>Amygdaleae</taxon>
        <taxon>Prunus</taxon>
    </lineage>
</organism>
<evidence type="ECO:0000313" key="1">
    <source>
        <dbReference type="EMBL" id="PQQ18942.1"/>
    </source>
</evidence>
<dbReference type="OrthoDB" id="1304739at2759"/>
<name>A0A314ZB98_PRUYE</name>
<keyword evidence="2" id="KW-1185">Reference proteome</keyword>
<dbReference type="EMBL" id="PJQY01000090">
    <property type="protein sequence ID" value="PQQ18942.1"/>
    <property type="molecule type" value="Genomic_DNA"/>
</dbReference>
<proteinExistence type="predicted"/>
<dbReference type="Proteomes" id="UP000250321">
    <property type="component" value="Unassembled WGS sequence"/>
</dbReference>
<dbReference type="STRING" id="2094558.A0A314ZB98"/>
<comment type="caution">
    <text evidence="1">The sequence shown here is derived from an EMBL/GenBank/DDBJ whole genome shotgun (WGS) entry which is preliminary data.</text>
</comment>